<organism evidence="14 16">
    <name type="scientific">Cannabis sativa</name>
    <name type="common">Hemp</name>
    <name type="synonym">Marijuana</name>
    <dbReference type="NCBI Taxonomy" id="3483"/>
    <lineage>
        <taxon>Eukaryota</taxon>
        <taxon>Viridiplantae</taxon>
        <taxon>Streptophyta</taxon>
        <taxon>Embryophyta</taxon>
        <taxon>Tracheophyta</taxon>
        <taxon>Spermatophyta</taxon>
        <taxon>Magnoliopsida</taxon>
        <taxon>eudicotyledons</taxon>
        <taxon>Gunneridae</taxon>
        <taxon>Pentapetalae</taxon>
        <taxon>rosids</taxon>
        <taxon>fabids</taxon>
        <taxon>Rosales</taxon>
        <taxon>Cannabaceae</taxon>
        <taxon>Cannabis</taxon>
    </lineage>
</organism>
<dbReference type="InterPro" id="IPR011051">
    <property type="entry name" value="RmlC_Cupin_sf"/>
</dbReference>
<name>A0A7J6FUB1_CANSA</name>
<evidence type="ECO:0000256" key="10">
    <source>
        <dbReference type="PIRSR" id="PIRSR601929-1"/>
    </source>
</evidence>
<evidence type="ECO:0000313" key="14">
    <source>
        <dbReference type="EMBL" id="KAF4373330.1"/>
    </source>
</evidence>
<comment type="subcellular location">
    <subcellularLocation>
        <location evidence="2 12">Secreted</location>
        <location evidence="2 12">Extracellular space</location>
        <location evidence="2 12">Apoplast</location>
    </subcellularLocation>
</comment>
<dbReference type="Proteomes" id="UP000583929">
    <property type="component" value="Unassembled WGS sequence"/>
</dbReference>
<feature type="binding site" evidence="10">
    <location>
        <position position="59"/>
    </location>
    <ligand>
        <name>oxalate</name>
        <dbReference type="ChEBI" id="CHEBI:30623"/>
    </ligand>
</feature>
<evidence type="ECO:0000256" key="7">
    <source>
        <dbReference type="ARBA" id="ARBA00023157"/>
    </source>
</evidence>
<evidence type="ECO:0000256" key="6">
    <source>
        <dbReference type="ARBA" id="ARBA00022723"/>
    </source>
</evidence>
<dbReference type="SMART" id="SM00835">
    <property type="entry name" value="Cupin_1"/>
    <property type="match status" value="1"/>
</dbReference>
<keyword evidence="7" id="KW-1015">Disulfide bond</keyword>
<keyword evidence="17" id="KW-1185">Reference proteome</keyword>
<sequence length="173" mass="18660">MKPELVKADDFFISGINIPTNTDNAFGSNVTNVSVENLPGLNTLGVSIARIDYAPNGTNPPHTHPRASEILYVAEGILYVGFISSNIDGNRFFTKVLHKGDVFVFPKGMIHFQFNIGKTPAVAFASLGSQNGGIITIANTLFGSNPPIMPEVLAKAFMLDKDVIQHLQKQFGA</sequence>
<comment type="caution">
    <text evidence="14">The sequence shown here is derived from an EMBL/GenBank/DDBJ whole genome shotgun (WGS) entry which is preliminary data.</text>
</comment>
<dbReference type="AlphaFoldDB" id="A0A7J6FUB1"/>
<evidence type="ECO:0000256" key="1">
    <source>
        <dbReference type="ARBA" id="ARBA00003629"/>
    </source>
</evidence>
<evidence type="ECO:0000256" key="11">
    <source>
        <dbReference type="PIRSR" id="PIRSR601929-2"/>
    </source>
</evidence>
<comment type="function">
    <text evidence="1">May play a role in plant defense. Probably has no oxalate oxidase activity even if the active site is conserved.</text>
</comment>
<dbReference type="PANTHER" id="PTHR31238">
    <property type="entry name" value="GERMIN-LIKE PROTEIN SUBFAMILY 3 MEMBER 3"/>
    <property type="match status" value="1"/>
</dbReference>
<feature type="binding site" evidence="10">
    <location>
        <position position="64"/>
    </location>
    <ligand>
        <name>oxalate</name>
        <dbReference type="ChEBI" id="CHEBI:30623"/>
    </ligand>
</feature>
<feature type="domain" description="Cupin type-1" evidence="13">
    <location>
        <begin position="14"/>
        <end position="165"/>
    </location>
</feature>
<dbReference type="GO" id="GO:0048046">
    <property type="term" value="C:apoplast"/>
    <property type="evidence" value="ECO:0007669"/>
    <property type="project" value="UniProtKB-SubCell"/>
</dbReference>
<dbReference type="GO" id="GO:0030145">
    <property type="term" value="F:manganese ion binding"/>
    <property type="evidence" value="ECO:0007669"/>
    <property type="project" value="UniProtKB-UniRule"/>
</dbReference>
<evidence type="ECO:0000256" key="4">
    <source>
        <dbReference type="ARBA" id="ARBA00022523"/>
    </source>
</evidence>
<dbReference type="PRINTS" id="PR00325">
    <property type="entry name" value="GERMIN"/>
</dbReference>
<dbReference type="InterPro" id="IPR014710">
    <property type="entry name" value="RmlC-like_jellyroll"/>
</dbReference>
<gene>
    <name evidence="14" type="ORF">F8388_026161</name>
    <name evidence="15" type="ORF">G4B88_002925</name>
</gene>
<reference evidence="16 17" key="1">
    <citation type="journal article" date="2020" name="bioRxiv">
        <title>Sequence and annotation of 42 cannabis genomes reveals extensive copy number variation in cannabinoid synthesis and pathogen resistance genes.</title>
        <authorList>
            <person name="Mckernan K.J."/>
            <person name="Helbert Y."/>
            <person name="Kane L.T."/>
            <person name="Ebling H."/>
            <person name="Zhang L."/>
            <person name="Liu B."/>
            <person name="Eaton Z."/>
            <person name="Mclaughlin S."/>
            <person name="Kingan S."/>
            <person name="Baybayan P."/>
            <person name="Concepcion G."/>
            <person name="Jordan M."/>
            <person name="Riva A."/>
            <person name="Barbazuk W."/>
            <person name="Harkins T."/>
        </authorList>
    </citation>
    <scope>NUCLEOTIDE SEQUENCE [LARGE SCALE GENOMIC DNA]</scope>
    <source>
        <strain evidence="16 17">cv. Jamaican Lion 4</strain>
        <strain evidence="15">Father</strain>
        <strain evidence="14">Mother</strain>
        <tissue evidence="14">Leaf</tissue>
    </source>
</reference>
<dbReference type="Proteomes" id="UP000525078">
    <property type="component" value="Unassembled WGS sequence"/>
</dbReference>
<dbReference type="PROSITE" id="PS00725">
    <property type="entry name" value="GERMIN"/>
    <property type="match status" value="1"/>
</dbReference>
<dbReference type="Pfam" id="PF00190">
    <property type="entry name" value="Cupin_1"/>
    <property type="match status" value="1"/>
</dbReference>
<dbReference type="InterPro" id="IPR019780">
    <property type="entry name" value="Germin_Mn-BS"/>
</dbReference>
<feature type="binding site" evidence="11">
    <location>
        <position position="64"/>
    </location>
    <ligand>
        <name>Mn(2+)</name>
        <dbReference type="ChEBI" id="CHEBI:29035"/>
    </ligand>
</feature>
<dbReference type="CDD" id="cd02241">
    <property type="entry name" value="cupin_OxOx"/>
    <property type="match status" value="1"/>
</dbReference>
<dbReference type="Gene3D" id="2.60.120.10">
    <property type="entry name" value="Jelly Rolls"/>
    <property type="match status" value="1"/>
</dbReference>
<dbReference type="InterPro" id="IPR001929">
    <property type="entry name" value="Germin"/>
</dbReference>
<evidence type="ECO:0000256" key="9">
    <source>
        <dbReference type="ARBA" id="ARBA00023211"/>
    </source>
</evidence>
<keyword evidence="9 10" id="KW-0464">Manganese</keyword>
<dbReference type="SUPFAM" id="SSF51182">
    <property type="entry name" value="RmlC-like cupins"/>
    <property type="match status" value="1"/>
</dbReference>
<evidence type="ECO:0000256" key="12">
    <source>
        <dbReference type="RuleBase" id="RU366015"/>
    </source>
</evidence>
<evidence type="ECO:0000256" key="5">
    <source>
        <dbReference type="ARBA" id="ARBA00022525"/>
    </source>
</evidence>
<protein>
    <recommendedName>
        <fullName evidence="12">Germin-like protein</fullName>
    </recommendedName>
</protein>
<feature type="binding site" evidence="11">
    <location>
        <position position="111"/>
    </location>
    <ligand>
        <name>Mn(2+)</name>
        <dbReference type="ChEBI" id="CHEBI:29035"/>
    </ligand>
</feature>
<evidence type="ECO:0000256" key="8">
    <source>
        <dbReference type="ARBA" id="ARBA00023180"/>
    </source>
</evidence>
<keyword evidence="4 12" id="KW-0052">Apoplast</keyword>
<evidence type="ECO:0000313" key="16">
    <source>
        <dbReference type="Proteomes" id="UP000525078"/>
    </source>
</evidence>
<evidence type="ECO:0000259" key="13">
    <source>
        <dbReference type="SMART" id="SM00835"/>
    </source>
</evidence>
<feature type="binding site" evidence="11">
    <location>
        <position position="69"/>
    </location>
    <ligand>
        <name>Mn(2+)</name>
        <dbReference type="ChEBI" id="CHEBI:29035"/>
    </ligand>
</feature>
<keyword evidence="5 12" id="KW-0964">Secreted</keyword>
<feature type="binding site" evidence="10">
    <location>
        <position position="69"/>
    </location>
    <ligand>
        <name>oxalate</name>
        <dbReference type="ChEBI" id="CHEBI:30623"/>
    </ligand>
</feature>
<feature type="binding site" evidence="11">
    <location>
        <position position="62"/>
    </location>
    <ligand>
        <name>Mn(2+)</name>
        <dbReference type="ChEBI" id="CHEBI:29035"/>
    </ligand>
</feature>
<keyword evidence="6 10" id="KW-0479">Metal-binding</keyword>
<proteinExistence type="inferred from homology"/>
<accession>A0A7J6FUB1</accession>
<evidence type="ECO:0000256" key="3">
    <source>
        <dbReference type="ARBA" id="ARBA00007456"/>
    </source>
</evidence>
<evidence type="ECO:0000313" key="15">
    <source>
        <dbReference type="EMBL" id="KAF4381775.1"/>
    </source>
</evidence>
<dbReference type="EMBL" id="JAATIP010000100">
    <property type="protein sequence ID" value="KAF4373330.1"/>
    <property type="molecule type" value="Genomic_DNA"/>
</dbReference>
<dbReference type="FunFam" id="2.60.120.10:FF:000005">
    <property type="entry name" value="Germin-like protein subfamily 1 member 8"/>
    <property type="match status" value="1"/>
</dbReference>
<comment type="similarity">
    <text evidence="3 12">Belongs to the germin family.</text>
</comment>
<evidence type="ECO:0000256" key="2">
    <source>
        <dbReference type="ARBA" id="ARBA00004271"/>
    </source>
</evidence>
<evidence type="ECO:0000313" key="17">
    <source>
        <dbReference type="Proteomes" id="UP000583929"/>
    </source>
</evidence>
<dbReference type="InterPro" id="IPR006045">
    <property type="entry name" value="Cupin_1"/>
</dbReference>
<keyword evidence="8" id="KW-0325">Glycoprotein</keyword>
<dbReference type="EMBL" id="JAATIQ010000108">
    <property type="protein sequence ID" value="KAF4381775.1"/>
    <property type="molecule type" value="Genomic_DNA"/>
</dbReference>